<dbReference type="InterPro" id="IPR016186">
    <property type="entry name" value="C-type_lectin-like/link_sf"/>
</dbReference>
<dbReference type="AlphaFoldDB" id="A0A7M7PCW8"/>
<dbReference type="SUPFAM" id="SSF56436">
    <property type="entry name" value="C-type lectin-like"/>
    <property type="match status" value="1"/>
</dbReference>
<sequence length="181" mass="20831">MRTILPVLVLLCLAAVLVDATDNEVVACAKDWFHLHPDSGKCLLYVRRWYSWQYARWFCYWKHSTLFYPENENELTAAHTELDANDGSSAWLGVCKVSNGDFITSDNQDYSNIWTGTTGLTDSSNPVGYLEIRSTTPAFQYSYSSWYWYPKKRRFICGVDACRINCDRLCALIEAFETLCI</sequence>
<reference evidence="3" key="1">
    <citation type="submission" date="2015-02" db="EMBL/GenBank/DDBJ databases">
        <title>Genome sequencing for Strongylocentrotus purpuratus.</title>
        <authorList>
            <person name="Murali S."/>
            <person name="Liu Y."/>
            <person name="Vee V."/>
            <person name="English A."/>
            <person name="Wang M."/>
            <person name="Skinner E."/>
            <person name="Han Y."/>
            <person name="Muzny D.M."/>
            <person name="Worley K.C."/>
            <person name="Gibbs R.A."/>
        </authorList>
    </citation>
    <scope>NUCLEOTIDE SEQUENCE</scope>
</reference>
<name>A0A7M7PCW8_STRPU</name>
<evidence type="ECO:0000313" key="3">
    <source>
        <dbReference type="Proteomes" id="UP000007110"/>
    </source>
</evidence>
<dbReference type="RefSeq" id="XP_003725698.2">
    <property type="nucleotide sequence ID" value="XM_003725650.3"/>
</dbReference>
<dbReference type="Proteomes" id="UP000007110">
    <property type="component" value="Unassembled WGS sequence"/>
</dbReference>
<dbReference type="GeneID" id="100889276"/>
<dbReference type="InterPro" id="IPR016187">
    <property type="entry name" value="CTDL_fold"/>
</dbReference>
<protein>
    <recommendedName>
        <fullName evidence="4">C-type lectin domain-containing protein</fullName>
    </recommendedName>
</protein>
<dbReference type="KEGG" id="spu:100889276"/>
<proteinExistence type="predicted"/>
<keyword evidence="3" id="KW-1185">Reference proteome</keyword>
<dbReference type="InParanoid" id="A0A7M7PCW8"/>
<accession>A0A7M7PCW8</accession>
<dbReference type="EnsemblMetazoa" id="XM_030993676">
    <property type="protein sequence ID" value="XP_030849536"/>
    <property type="gene ID" value="LOC115918897"/>
</dbReference>
<feature type="signal peptide" evidence="1">
    <location>
        <begin position="1"/>
        <end position="20"/>
    </location>
</feature>
<organism evidence="2 3">
    <name type="scientific">Strongylocentrotus purpuratus</name>
    <name type="common">Purple sea urchin</name>
    <dbReference type="NCBI Taxonomy" id="7668"/>
    <lineage>
        <taxon>Eukaryota</taxon>
        <taxon>Metazoa</taxon>
        <taxon>Echinodermata</taxon>
        <taxon>Eleutherozoa</taxon>
        <taxon>Echinozoa</taxon>
        <taxon>Echinoidea</taxon>
        <taxon>Euechinoidea</taxon>
        <taxon>Echinacea</taxon>
        <taxon>Camarodonta</taxon>
        <taxon>Echinidea</taxon>
        <taxon>Strongylocentrotidae</taxon>
        <taxon>Strongylocentrotus</taxon>
    </lineage>
</organism>
<evidence type="ECO:0000313" key="2">
    <source>
        <dbReference type="EnsemblMetazoa" id="XP_030849536"/>
    </source>
</evidence>
<dbReference type="Gene3D" id="3.10.100.10">
    <property type="entry name" value="Mannose-Binding Protein A, subunit A"/>
    <property type="match status" value="1"/>
</dbReference>
<evidence type="ECO:0000256" key="1">
    <source>
        <dbReference type="SAM" id="SignalP"/>
    </source>
</evidence>
<dbReference type="CDD" id="cd00037">
    <property type="entry name" value="CLECT"/>
    <property type="match status" value="1"/>
</dbReference>
<keyword evidence="1" id="KW-0732">Signal</keyword>
<reference evidence="2" key="2">
    <citation type="submission" date="2021-01" db="UniProtKB">
        <authorList>
            <consortium name="EnsemblMetazoa"/>
        </authorList>
    </citation>
    <scope>IDENTIFICATION</scope>
</reference>
<dbReference type="GeneID" id="115918897"/>
<dbReference type="KEGG" id="spu:115918897"/>
<evidence type="ECO:0008006" key="4">
    <source>
        <dbReference type="Google" id="ProtNLM"/>
    </source>
</evidence>
<dbReference type="OMA" id="ICGRDAC"/>
<feature type="chain" id="PRO_5029583033" description="C-type lectin domain-containing protein" evidence="1">
    <location>
        <begin position="21"/>
        <end position="181"/>
    </location>
</feature>
<dbReference type="OrthoDB" id="10134921at2759"/>
<dbReference type="RefSeq" id="XP_030849536.1">
    <property type="nucleotide sequence ID" value="XM_030993676.1"/>
</dbReference>